<dbReference type="Proteomes" id="UP000095228">
    <property type="component" value="Chromosome"/>
</dbReference>
<dbReference type="InterPro" id="IPR004555">
    <property type="entry name" value="G6PDH_assembly_OpcA"/>
</dbReference>
<sequence>MPEFFDVLPGQEVPVGGISAGFKKLWADTPAKEGRAVQLNLVLHLGRRASAADALVQFQHLLNFARRYPARVVVLCPDYDEGRPVEIRAKIYGECFFGKAQADTRCVEFVILHYTMAARAHLESQVSVCLSTDLPLYYWAHAFAESRRIADYDYLLTRSARVLFDSAIVPADAFTFPWPNLSAVRDLAYTRTLPLRQNLGQFLSRYAPADIAAGLQTVTLRHQAEFAAEASCLLGWIKKGLVRGGSDLAPVSFTVKPEKCQGCFELSFGYADTKKIFLWQADLSKNQAVFTGDLGHGRTTLTVGAHLLTPELALAEAMFF</sequence>
<protein>
    <submittedName>
        <fullName evidence="2">Glucose-6-phosphate dehydrogenase subunit</fullName>
    </submittedName>
</protein>
<dbReference type="Pfam" id="PF10128">
    <property type="entry name" value="OpcA_G6PD_assem"/>
    <property type="match status" value="1"/>
</dbReference>
<reference evidence="2 3" key="1">
    <citation type="submission" date="2016-06" db="EMBL/GenBank/DDBJ databases">
        <title>Three novel species with peptidoglycan cell walls form the new genus Lacunisphaera gen. nov. in the family Opitutaceae of the verrucomicrobial subdivision 4.</title>
        <authorList>
            <person name="Rast P."/>
            <person name="Gloeckner I."/>
            <person name="Jogler M."/>
            <person name="Boedeker C."/>
            <person name="Jeske O."/>
            <person name="Wiegand S."/>
            <person name="Reinhardt R."/>
            <person name="Schumann P."/>
            <person name="Rohde M."/>
            <person name="Spring S."/>
            <person name="Gloeckner F.O."/>
            <person name="Jogler C."/>
        </authorList>
    </citation>
    <scope>NUCLEOTIDE SEQUENCE [LARGE SCALE GENOMIC DNA]</scope>
    <source>
        <strain evidence="2 3">IG16b</strain>
    </source>
</reference>
<dbReference type="PANTHER" id="PTHR38658:SF1">
    <property type="entry name" value="OXPP CYCLE PROTEIN OPCA-RELATED"/>
    <property type="match status" value="1"/>
</dbReference>
<accession>A0A1D8AZ77</accession>
<feature type="domain" description="Glucose-6-phosphate dehydrogenase assembly protein OpcA N-terminal" evidence="1">
    <location>
        <begin position="65"/>
        <end position="169"/>
    </location>
</feature>
<dbReference type="PANTHER" id="PTHR38658">
    <property type="entry name" value="OXPP CYCLE PROTEIN OPCA-RELATED"/>
    <property type="match status" value="1"/>
</dbReference>
<proteinExistence type="predicted"/>
<name>A0A1D8AZ77_9BACT</name>
<evidence type="ECO:0000259" key="1">
    <source>
        <dbReference type="Pfam" id="PF10128"/>
    </source>
</evidence>
<evidence type="ECO:0000313" key="2">
    <source>
        <dbReference type="EMBL" id="AOS46202.1"/>
    </source>
</evidence>
<dbReference type="KEGG" id="obg:Verru16b_03299"/>
<gene>
    <name evidence="2" type="ORF">Verru16b_03299</name>
</gene>
<dbReference type="EMBL" id="CP016094">
    <property type="protein sequence ID" value="AOS46202.1"/>
    <property type="molecule type" value="Genomic_DNA"/>
</dbReference>
<organism evidence="2 3">
    <name type="scientific">Lacunisphaera limnophila</name>
    <dbReference type="NCBI Taxonomy" id="1838286"/>
    <lineage>
        <taxon>Bacteria</taxon>
        <taxon>Pseudomonadati</taxon>
        <taxon>Verrucomicrobiota</taxon>
        <taxon>Opitutia</taxon>
        <taxon>Opitutales</taxon>
        <taxon>Opitutaceae</taxon>
        <taxon>Lacunisphaera</taxon>
    </lineage>
</organism>
<evidence type="ECO:0000313" key="3">
    <source>
        <dbReference type="Proteomes" id="UP000095228"/>
    </source>
</evidence>
<dbReference type="InterPro" id="IPR046801">
    <property type="entry name" value="OpcA_G6PD_N"/>
</dbReference>
<dbReference type="AlphaFoldDB" id="A0A1D8AZ77"/>
<dbReference type="RefSeq" id="WP_069963280.1">
    <property type="nucleotide sequence ID" value="NZ_CP016094.1"/>
</dbReference>
<dbReference type="OrthoDB" id="187253at2"/>
<dbReference type="STRING" id="1838286.Verru16b_03299"/>
<keyword evidence="3" id="KW-1185">Reference proteome</keyword>